<evidence type="ECO:0000313" key="7">
    <source>
        <dbReference type="Proteomes" id="UP000322315"/>
    </source>
</evidence>
<dbReference type="Proteomes" id="UP000315145">
    <property type="component" value="Unassembled WGS sequence"/>
</dbReference>
<dbReference type="Proteomes" id="UP000322315">
    <property type="component" value="Unassembled WGS sequence"/>
</dbReference>
<reference evidence="4" key="3">
    <citation type="submission" date="2019-09" db="EMBL/GenBank/DDBJ databases">
        <authorList>
            <person name="Zhang D.-C."/>
        </authorList>
    </citation>
    <scope>NUCLEOTIDE SEQUENCE</scope>
    <source>
        <strain evidence="4">RU-4-M-4</strain>
    </source>
</reference>
<dbReference type="PANTHER" id="PTHR37299:SF1">
    <property type="entry name" value="STAGE 0 SPORULATION PROTEIN A HOMOLOG"/>
    <property type="match status" value="1"/>
</dbReference>
<evidence type="ECO:0000313" key="6">
    <source>
        <dbReference type="Proteomes" id="UP000315145"/>
    </source>
</evidence>
<evidence type="ECO:0000259" key="2">
    <source>
        <dbReference type="PROSITE" id="PS50110"/>
    </source>
</evidence>
<dbReference type="OrthoDB" id="2168082at2"/>
<evidence type="ECO:0000259" key="3">
    <source>
        <dbReference type="PROSITE" id="PS50930"/>
    </source>
</evidence>
<dbReference type="InterPro" id="IPR007492">
    <property type="entry name" value="LytTR_DNA-bd_dom"/>
</dbReference>
<gene>
    <name evidence="4" type="ORF">F2B50_16085</name>
    <name evidence="5" type="ORF">FPF71_16085</name>
</gene>
<dbReference type="GO" id="GO:0003677">
    <property type="term" value="F:DNA binding"/>
    <property type="evidence" value="ECO:0007669"/>
    <property type="project" value="InterPro"/>
</dbReference>
<reference evidence="5 6" key="2">
    <citation type="submission" date="2019-07" db="EMBL/GenBank/DDBJ databases">
        <title>Algibacter marinivivus sp. nov., isolated from the surface of a marine red alga.</title>
        <authorList>
            <person name="Zhong X."/>
            <person name="Xu W."/>
            <person name="Zhang Y."/>
            <person name="Zhang Q."/>
            <person name="Du Z."/>
        </authorList>
    </citation>
    <scope>NUCLEOTIDE SEQUENCE [LARGE SCALE GENOMIC DNA]</scope>
    <source>
        <strain evidence="5 6">RU-4-M-4</strain>
    </source>
</reference>
<dbReference type="SUPFAM" id="SSF52172">
    <property type="entry name" value="CheY-like"/>
    <property type="match status" value="1"/>
</dbReference>
<organism evidence="4 7">
    <name type="scientific">Algibacter amylolyticus</name>
    <dbReference type="NCBI Taxonomy" id="1608400"/>
    <lineage>
        <taxon>Bacteria</taxon>
        <taxon>Pseudomonadati</taxon>
        <taxon>Bacteroidota</taxon>
        <taxon>Flavobacteriia</taxon>
        <taxon>Flavobacteriales</taxon>
        <taxon>Flavobacteriaceae</taxon>
        <taxon>Algibacter</taxon>
    </lineage>
</organism>
<dbReference type="PROSITE" id="PS50930">
    <property type="entry name" value="HTH_LYTTR"/>
    <property type="match status" value="1"/>
</dbReference>
<dbReference type="AlphaFoldDB" id="A0A5M7AZJ6"/>
<dbReference type="PANTHER" id="PTHR37299">
    <property type="entry name" value="TRANSCRIPTIONAL REGULATOR-RELATED"/>
    <property type="match status" value="1"/>
</dbReference>
<dbReference type="SMART" id="SM00850">
    <property type="entry name" value="LytTR"/>
    <property type="match status" value="1"/>
</dbReference>
<dbReference type="Gene3D" id="3.40.50.2300">
    <property type="match status" value="1"/>
</dbReference>
<reference evidence="4 7" key="1">
    <citation type="journal article" date="2015" name="Int. J. Syst. Evol. Microbiol.">
        <title>Algibacter amylolyticus sp. nov., isolated from intertidal sediment.</title>
        <authorList>
            <person name="Zhang D.C."/>
            <person name="Wu J."/>
            <person name="Neuner K."/>
            <person name="Yao J."/>
            <person name="Margesin R."/>
        </authorList>
    </citation>
    <scope>NUCLEOTIDE SEQUENCE [LARGE SCALE GENOMIC DNA]</scope>
    <source>
        <strain evidence="4 7">RU-4-M-4</strain>
    </source>
</reference>
<dbReference type="EMBL" id="VMBF01000011">
    <property type="protein sequence ID" value="TSJ72909.1"/>
    <property type="molecule type" value="Genomic_DNA"/>
</dbReference>
<dbReference type="PROSITE" id="PS50110">
    <property type="entry name" value="RESPONSE_REGULATORY"/>
    <property type="match status" value="1"/>
</dbReference>
<dbReference type="GO" id="GO:0000156">
    <property type="term" value="F:phosphorelay response regulator activity"/>
    <property type="evidence" value="ECO:0007669"/>
    <property type="project" value="InterPro"/>
</dbReference>
<dbReference type="EMBL" id="VWRS01000011">
    <property type="protein sequence ID" value="KAA5821397.1"/>
    <property type="molecule type" value="Genomic_DNA"/>
</dbReference>
<proteinExistence type="predicted"/>
<feature type="modified residue" description="4-aspartylphosphate" evidence="1">
    <location>
        <position position="55"/>
    </location>
</feature>
<dbReference type="RefSeq" id="WP_144117952.1">
    <property type="nucleotide sequence ID" value="NZ_JACHGE010000003.1"/>
</dbReference>
<dbReference type="InterPro" id="IPR046947">
    <property type="entry name" value="LytR-like"/>
</dbReference>
<dbReference type="InterPro" id="IPR001789">
    <property type="entry name" value="Sig_transdc_resp-reg_receiver"/>
</dbReference>
<dbReference type="Pfam" id="PF00072">
    <property type="entry name" value="Response_reg"/>
    <property type="match status" value="1"/>
</dbReference>
<dbReference type="Pfam" id="PF04397">
    <property type="entry name" value="LytTR"/>
    <property type="match status" value="1"/>
</dbReference>
<sequence>MFRVAIIDDEKNVRIVLKKLLNILYTNCEIVAEAASIKDAKAILPQAKPDIVLLDIELEDGSGFSLLKQLPNLDFKLIFITAFNQYAIKAFKFNALDYLLKPIDPSELQNAIDKAQKSVSNENELRKLIADIENKKNSQIVIKTTNKIHYINLVDILYCQAEGAYAKIITKTETILASKNLKYFQDLLEDEGFIRTHQSYMVNKKLVTAIKNDTIILSNALAIPISSRKMAEIKALLAED</sequence>
<dbReference type="InterPro" id="IPR011006">
    <property type="entry name" value="CheY-like_superfamily"/>
</dbReference>
<name>A0A5M7AZJ6_9FLAO</name>
<keyword evidence="1" id="KW-0597">Phosphoprotein</keyword>
<protein>
    <submittedName>
        <fullName evidence="4">DUF520 family protein</fullName>
    </submittedName>
    <submittedName>
        <fullName evidence="5">Response regulator transcription factor</fullName>
    </submittedName>
</protein>
<dbReference type="SMART" id="SM00448">
    <property type="entry name" value="REC"/>
    <property type="match status" value="1"/>
</dbReference>
<evidence type="ECO:0000313" key="4">
    <source>
        <dbReference type="EMBL" id="KAA5821397.1"/>
    </source>
</evidence>
<feature type="domain" description="HTH LytTR-type" evidence="3">
    <location>
        <begin position="140"/>
        <end position="239"/>
    </location>
</feature>
<dbReference type="Gene3D" id="2.40.50.1020">
    <property type="entry name" value="LytTr DNA-binding domain"/>
    <property type="match status" value="1"/>
</dbReference>
<feature type="domain" description="Response regulatory" evidence="2">
    <location>
        <begin position="3"/>
        <end position="116"/>
    </location>
</feature>
<evidence type="ECO:0000256" key="1">
    <source>
        <dbReference type="PROSITE-ProRule" id="PRU00169"/>
    </source>
</evidence>
<evidence type="ECO:0000313" key="5">
    <source>
        <dbReference type="EMBL" id="TSJ72909.1"/>
    </source>
</evidence>
<accession>A0A5M7AZJ6</accession>
<comment type="caution">
    <text evidence="4">The sequence shown here is derived from an EMBL/GenBank/DDBJ whole genome shotgun (WGS) entry which is preliminary data.</text>
</comment>
<keyword evidence="6" id="KW-1185">Reference proteome</keyword>